<proteinExistence type="predicted"/>
<evidence type="ECO:0000256" key="1">
    <source>
        <dbReference type="ARBA" id="ARBA00012513"/>
    </source>
</evidence>
<evidence type="ECO:0000256" key="6">
    <source>
        <dbReference type="ARBA" id="ARBA00022840"/>
    </source>
</evidence>
<keyword evidence="3" id="KW-0808">Transferase</keyword>
<dbReference type="FunFam" id="3.30.200.20:FF:000035">
    <property type="entry name" value="Serine/threonine protein kinase Stk1"/>
    <property type="match status" value="1"/>
</dbReference>
<dbReference type="CDD" id="cd14014">
    <property type="entry name" value="STKc_PknB_like"/>
    <property type="match status" value="1"/>
</dbReference>
<dbReference type="SMART" id="SM00220">
    <property type="entry name" value="S_TKc"/>
    <property type="match status" value="1"/>
</dbReference>
<dbReference type="HOGENOM" id="CLU_000288_135_2_11"/>
<dbReference type="Pfam" id="PF00069">
    <property type="entry name" value="Pkinase"/>
    <property type="match status" value="1"/>
</dbReference>
<feature type="compositionally biased region" description="Low complexity" evidence="9">
    <location>
        <begin position="292"/>
        <end position="306"/>
    </location>
</feature>
<dbReference type="PANTHER" id="PTHR43289">
    <property type="entry name" value="MITOGEN-ACTIVATED PROTEIN KINASE KINASE KINASE 20-RELATED"/>
    <property type="match status" value="1"/>
</dbReference>
<reference evidence="13 14" key="1">
    <citation type="journal article" date="2009" name="Stand. Genomic Sci.">
        <title>Complete genome sequence of Sanguibacter keddieii type strain (ST-74).</title>
        <authorList>
            <person name="Ivanova N."/>
            <person name="Sikorski J."/>
            <person name="Sims D."/>
            <person name="Brettin T."/>
            <person name="Detter J.C."/>
            <person name="Han C."/>
            <person name="Lapidus A."/>
            <person name="Copeland A."/>
            <person name="Glavina Del Rio T."/>
            <person name="Nolan M."/>
            <person name="Chen F."/>
            <person name="Lucas S."/>
            <person name="Tice H."/>
            <person name="Cheng J.F."/>
            <person name="Bruce D."/>
            <person name="Goodwin L."/>
            <person name="Pitluck S."/>
            <person name="Pati A."/>
            <person name="Mavromatis K."/>
            <person name="Chen A."/>
            <person name="Palaniappan K."/>
            <person name="D'haeseleer P."/>
            <person name="Chain P."/>
            <person name="Bristow J."/>
            <person name="Eisen J.A."/>
            <person name="Markowitz V."/>
            <person name="Hugenholtz P."/>
            <person name="Goker M."/>
            <person name="Pukall R."/>
            <person name="Klenk H.P."/>
            <person name="Kyrpides N.C."/>
        </authorList>
    </citation>
    <scope>NUCLEOTIDE SEQUENCE [LARGE SCALE GENOMIC DNA]</scope>
    <source>
        <strain evidence="14">ATCC 51767 / DSM 10542 / NCFB 3025 / ST-74</strain>
    </source>
</reference>
<feature type="domain" description="PASTA" evidence="12">
    <location>
        <begin position="659"/>
        <end position="721"/>
    </location>
</feature>
<dbReference type="Pfam" id="PF03793">
    <property type="entry name" value="PASTA"/>
    <property type="match status" value="4"/>
</dbReference>
<evidence type="ECO:0000256" key="8">
    <source>
        <dbReference type="ARBA" id="ARBA00048679"/>
    </source>
</evidence>
<dbReference type="eggNOG" id="COG0515">
    <property type="taxonomic scope" value="Bacteria"/>
</dbReference>
<dbReference type="InterPro" id="IPR008271">
    <property type="entry name" value="Ser/Thr_kinase_AS"/>
</dbReference>
<feature type="domain" description="PASTA" evidence="12">
    <location>
        <begin position="523"/>
        <end position="591"/>
    </location>
</feature>
<evidence type="ECO:0000256" key="5">
    <source>
        <dbReference type="ARBA" id="ARBA00022777"/>
    </source>
</evidence>
<dbReference type="EC" id="2.7.11.1" evidence="1"/>
<keyword evidence="4" id="KW-0547">Nucleotide-binding</keyword>
<dbReference type="Proteomes" id="UP000000322">
    <property type="component" value="Chromosome"/>
</dbReference>
<dbReference type="PANTHER" id="PTHR43289:SF34">
    <property type="entry name" value="SERINE_THREONINE-PROTEIN KINASE YBDM-RELATED"/>
    <property type="match status" value="1"/>
</dbReference>
<evidence type="ECO:0000256" key="3">
    <source>
        <dbReference type="ARBA" id="ARBA00022679"/>
    </source>
</evidence>
<dbReference type="KEGG" id="ske:Sked_15820"/>
<keyword evidence="5 13" id="KW-0418">Kinase</keyword>
<dbReference type="InterPro" id="IPR000719">
    <property type="entry name" value="Prot_kinase_dom"/>
</dbReference>
<evidence type="ECO:0000259" key="12">
    <source>
        <dbReference type="PROSITE" id="PS51178"/>
    </source>
</evidence>
<dbReference type="PROSITE" id="PS51178">
    <property type="entry name" value="PASTA"/>
    <property type="match status" value="4"/>
</dbReference>
<dbReference type="FunFam" id="1.10.510.10:FF:000021">
    <property type="entry name" value="Serine/threonine protein kinase"/>
    <property type="match status" value="1"/>
</dbReference>
<gene>
    <name evidence="13" type="ordered locus">Sked_15820</name>
</gene>
<evidence type="ECO:0000256" key="10">
    <source>
        <dbReference type="SAM" id="Phobius"/>
    </source>
</evidence>
<dbReference type="Gene3D" id="3.30.10.20">
    <property type="match status" value="4"/>
</dbReference>
<accession>D1BG06</accession>
<feature type="domain" description="PASTA" evidence="12">
    <location>
        <begin position="592"/>
        <end position="658"/>
    </location>
</feature>
<dbReference type="InterPro" id="IPR011009">
    <property type="entry name" value="Kinase-like_dom_sf"/>
</dbReference>
<keyword evidence="6" id="KW-0067">ATP-binding</keyword>
<evidence type="ECO:0000256" key="2">
    <source>
        <dbReference type="ARBA" id="ARBA00022527"/>
    </source>
</evidence>
<keyword evidence="2 13" id="KW-0723">Serine/threonine-protein kinase</keyword>
<organism evidence="13 14">
    <name type="scientific">Sanguibacter keddieii (strain ATCC 51767 / DSM 10542 / NCFB 3025 / ST-74)</name>
    <dbReference type="NCBI Taxonomy" id="446469"/>
    <lineage>
        <taxon>Bacteria</taxon>
        <taxon>Bacillati</taxon>
        <taxon>Actinomycetota</taxon>
        <taxon>Actinomycetes</taxon>
        <taxon>Micrococcales</taxon>
        <taxon>Sanguibacteraceae</taxon>
        <taxon>Sanguibacter</taxon>
    </lineage>
</organism>
<evidence type="ECO:0000313" key="14">
    <source>
        <dbReference type="Proteomes" id="UP000000322"/>
    </source>
</evidence>
<dbReference type="EMBL" id="CP001819">
    <property type="protein sequence ID" value="ACZ21517.1"/>
    <property type="molecule type" value="Genomic_DNA"/>
</dbReference>
<keyword evidence="14" id="KW-1185">Reference proteome</keyword>
<dbReference type="Gene3D" id="3.30.200.20">
    <property type="entry name" value="Phosphorylase Kinase, domain 1"/>
    <property type="match status" value="1"/>
</dbReference>
<dbReference type="AlphaFoldDB" id="D1BG06"/>
<dbReference type="eggNOG" id="COG2815">
    <property type="taxonomic scope" value="Bacteria"/>
</dbReference>
<feature type="transmembrane region" description="Helical" evidence="10">
    <location>
        <begin position="428"/>
        <end position="451"/>
    </location>
</feature>
<dbReference type="STRING" id="446469.Sked_15820"/>
<comment type="catalytic activity">
    <reaction evidence="8">
        <text>L-seryl-[protein] + ATP = O-phospho-L-seryl-[protein] + ADP + H(+)</text>
        <dbReference type="Rhea" id="RHEA:17989"/>
        <dbReference type="Rhea" id="RHEA-COMP:9863"/>
        <dbReference type="Rhea" id="RHEA-COMP:11604"/>
        <dbReference type="ChEBI" id="CHEBI:15378"/>
        <dbReference type="ChEBI" id="CHEBI:29999"/>
        <dbReference type="ChEBI" id="CHEBI:30616"/>
        <dbReference type="ChEBI" id="CHEBI:83421"/>
        <dbReference type="ChEBI" id="CHEBI:456216"/>
        <dbReference type="EC" id="2.7.11.1"/>
    </reaction>
</comment>
<dbReference type="SUPFAM" id="SSF56112">
    <property type="entry name" value="Protein kinase-like (PK-like)"/>
    <property type="match status" value="1"/>
</dbReference>
<feature type="compositionally biased region" description="Low complexity" evidence="9">
    <location>
        <begin position="343"/>
        <end position="354"/>
    </location>
</feature>
<evidence type="ECO:0000313" key="13">
    <source>
        <dbReference type="EMBL" id="ACZ21517.1"/>
    </source>
</evidence>
<dbReference type="GO" id="GO:0004674">
    <property type="term" value="F:protein serine/threonine kinase activity"/>
    <property type="evidence" value="ECO:0007669"/>
    <property type="project" value="UniProtKB-KW"/>
</dbReference>
<dbReference type="PROSITE" id="PS00108">
    <property type="entry name" value="PROTEIN_KINASE_ST"/>
    <property type="match status" value="1"/>
</dbReference>
<evidence type="ECO:0000256" key="7">
    <source>
        <dbReference type="ARBA" id="ARBA00047899"/>
    </source>
</evidence>
<dbReference type="SMART" id="SM00740">
    <property type="entry name" value="PASTA"/>
    <property type="match status" value="4"/>
</dbReference>
<protein>
    <recommendedName>
        <fullName evidence="1">non-specific serine/threonine protein kinase</fullName>
        <ecNumber evidence="1">2.7.11.1</ecNumber>
    </recommendedName>
</protein>
<dbReference type="GO" id="GO:0045717">
    <property type="term" value="P:negative regulation of fatty acid biosynthetic process"/>
    <property type="evidence" value="ECO:0007669"/>
    <property type="project" value="UniProtKB-ARBA"/>
</dbReference>
<dbReference type="CDD" id="cd06577">
    <property type="entry name" value="PASTA_pknB"/>
    <property type="match status" value="4"/>
</dbReference>
<keyword evidence="10" id="KW-1133">Transmembrane helix</keyword>
<comment type="catalytic activity">
    <reaction evidence="7">
        <text>L-threonyl-[protein] + ATP = O-phospho-L-threonyl-[protein] + ADP + H(+)</text>
        <dbReference type="Rhea" id="RHEA:46608"/>
        <dbReference type="Rhea" id="RHEA-COMP:11060"/>
        <dbReference type="Rhea" id="RHEA-COMP:11605"/>
        <dbReference type="ChEBI" id="CHEBI:15378"/>
        <dbReference type="ChEBI" id="CHEBI:30013"/>
        <dbReference type="ChEBI" id="CHEBI:30616"/>
        <dbReference type="ChEBI" id="CHEBI:61977"/>
        <dbReference type="ChEBI" id="CHEBI:456216"/>
        <dbReference type="EC" id="2.7.11.1"/>
    </reaction>
</comment>
<evidence type="ECO:0000256" key="4">
    <source>
        <dbReference type="ARBA" id="ARBA00022741"/>
    </source>
</evidence>
<dbReference type="Gene3D" id="1.10.510.10">
    <property type="entry name" value="Transferase(Phosphotransferase) domain 1"/>
    <property type="match status" value="1"/>
</dbReference>
<dbReference type="GO" id="GO:0005524">
    <property type="term" value="F:ATP binding"/>
    <property type="evidence" value="ECO:0007669"/>
    <property type="project" value="UniProtKB-KW"/>
</dbReference>
<evidence type="ECO:0000259" key="11">
    <source>
        <dbReference type="PROSITE" id="PS50011"/>
    </source>
</evidence>
<dbReference type="RefSeq" id="WP_012866586.1">
    <property type="nucleotide sequence ID" value="NC_013521.1"/>
</dbReference>
<feature type="domain" description="PASTA" evidence="12">
    <location>
        <begin position="454"/>
        <end position="522"/>
    </location>
</feature>
<dbReference type="InterPro" id="IPR005543">
    <property type="entry name" value="PASTA_dom"/>
</dbReference>
<sequence length="721" mass="75572">MTDGLVGRLVDGRYEVLERIARGGMATVYLATDRRLDREVAVKVMHPHLADGASGADFVSRFRREARAAARLTHPGLVAVYDQGVDGETSYLTMEYIDGTNLRHRLQDEGPFTVGEALDVVEHVLDALAAAHRHDLVHRDIKPENILLATDGRIKVADFGLARAVTEVTSTATGTILGTVAYLGPELIATGQCDTRTDVYAVGVMLFEMLTGAPPFTGATPIQVAFQHVNSSVPAPSTMVPWLPVEVDELTCALAARTPDDRPVDATAALAYLRRVRAELDGDMLGRRADRPASPAAETPAASGADDGPDSDDHDSADLSALLTATGATGPARAPSPEPSEPPTVGSVVGTVSTAHLTGRGSDRTGSAETATVRPPRAESHTQQAENLTQSLSHVGHGSTIALTIGAGELDQESPEDDRPRVRRRRRALLWTLLVVLLLGGGGAAATSWWFSSGPGHYTEVPAGLVAVPADDAVTALTTAGLGSSTTEAFSDTVPEGTVVDARPAEGDRIPKDGSVELVVSQGIETFVVPEGLTNIPSADAEAALRSTGFTQITGEEQWSTDVPVGVVLSLSVAEGATLPHNEPVVLTISKGPEPVTVPSVVSLTLDEATEQLAALDISVVTEEAYDENVPEGAVVSQSIEDGAESQRGAEITLTVSLGLPFVTVPDVIAKPVAEAKAELEDAGFTVDVVYWLGVFGNEVRSQSSDPGTQLRQGSTITLRL</sequence>
<feature type="region of interest" description="Disordered" evidence="9">
    <location>
        <begin position="284"/>
        <end position="386"/>
    </location>
</feature>
<name>D1BG06_SANKS</name>
<feature type="compositionally biased region" description="Low complexity" evidence="9">
    <location>
        <begin position="318"/>
        <end position="333"/>
    </location>
</feature>
<keyword evidence="10" id="KW-0812">Transmembrane</keyword>
<evidence type="ECO:0000256" key="9">
    <source>
        <dbReference type="SAM" id="MobiDB-lite"/>
    </source>
</evidence>
<feature type="domain" description="Protein kinase" evidence="11">
    <location>
        <begin position="14"/>
        <end position="273"/>
    </location>
</feature>
<dbReference type="PROSITE" id="PS50011">
    <property type="entry name" value="PROTEIN_KINASE_DOM"/>
    <property type="match status" value="1"/>
</dbReference>
<dbReference type="SUPFAM" id="SSF54184">
    <property type="entry name" value="Penicillin-binding protein 2x (pbp-2x), c-terminal domain"/>
    <property type="match status" value="1"/>
</dbReference>
<keyword evidence="10" id="KW-0472">Membrane</keyword>